<feature type="transmembrane region" description="Helical" evidence="7">
    <location>
        <begin position="376"/>
        <end position="395"/>
    </location>
</feature>
<evidence type="ECO:0000313" key="11">
    <source>
        <dbReference type="Proteomes" id="UP000267187"/>
    </source>
</evidence>
<evidence type="ECO:0000256" key="5">
    <source>
        <dbReference type="ARBA" id="ARBA00022989"/>
    </source>
</evidence>
<keyword evidence="10" id="KW-0449">Lipoprotein</keyword>
<keyword evidence="5 7" id="KW-1133">Transmembrane helix</keyword>
<dbReference type="EMBL" id="REFJ01000005">
    <property type="protein sequence ID" value="RMA78742.1"/>
    <property type="molecule type" value="Genomic_DNA"/>
</dbReference>
<keyword evidence="3" id="KW-1003">Cell membrane</keyword>
<reference evidence="10 11" key="1">
    <citation type="submission" date="2018-10" db="EMBL/GenBank/DDBJ databases">
        <title>Genomic Encyclopedia of Type Strains, Phase IV (KMG-IV): sequencing the most valuable type-strain genomes for metagenomic binning, comparative biology and taxonomic classification.</title>
        <authorList>
            <person name="Goeker M."/>
        </authorList>
    </citation>
    <scope>NUCLEOTIDE SEQUENCE [LARGE SCALE GENOMIC DNA]</scope>
    <source>
        <strain evidence="10 11">DSM 25080</strain>
    </source>
</reference>
<dbReference type="InterPro" id="IPR025857">
    <property type="entry name" value="MacB_PCD"/>
</dbReference>
<evidence type="ECO:0000256" key="4">
    <source>
        <dbReference type="ARBA" id="ARBA00022692"/>
    </source>
</evidence>
<comment type="subcellular location">
    <subcellularLocation>
        <location evidence="1">Cell membrane</location>
        <topology evidence="1">Multi-pass membrane protein</topology>
    </subcellularLocation>
</comment>
<evidence type="ECO:0000259" key="9">
    <source>
        <dbReference type="Pfam" id="PF12704"/>
    </source>
</evidence>
<dbReference type="OrthoDB" id="9770036at2"/>
<feature type="transmembrane region" description="Helical" evidence="7">
    <location>
        <begin position="314"/>
        <end position="343"/>
    </location>
</feature>
<keyword evidence="11" id="KW-1185">Reference proteome</keyword>
<evidence type="ECO:0000256" key="6">
    <source>
        <dbReference type="ARBA" id="ARBA00023136"/>
    </source>
</evidence>
<organism evidence="10 11">
    <name type="scientific">Umboniibacter marinipuniceus</name>
    <dbReference type="NCBI Taxonomy" id="569599"/>
    <lineage>
        <taxon>Bacteria</taxon>
        <taxon>Pseudomonadati</taxon>
        <taxon>Pseudomonadota</taxon>
        <taxon>Gammaproteobacteria</taxon>
        <taxon>Cellvibrionales</taxon>
        <taxon>Cellvibrionaceae</taxon>
        <taxon>Umboniibacter</taxon>
    </lineage>
</organism>
<dbReference type="PANTHER" id="PTHR30489">
    <property type="entry name" value="LIPOPROTEIN-RELEASING SYSTEM TRANSMEMBRANE PROTEIN LOLE"/>
    <property type="match status" value="1"/>
</dbReference>
<gene>
    <name evidence="10" type="ORF">DFR27_2080</name>
</gene>
<evidence type="ECO:0000256" key="3">
    <source>
        <dbReference type="ARBA" id="ARBA00022475"/>
    </source>
</evidence>
<dbReference type="Pfam" id="PF12704">
    <property type="entry name" value="MacB_PCD"/>
    <property type="match status" value="1"/>
</dbReference>
<proteinExistence type="inferred from homology"/>
<evidence type="ECO:0000313" key="10">
    <source>
        <dbReference type="EMBL" id="RMA78742.1"/>
    </source>
</evidence>
<evidence type="ECO:0000256" key="2">
    <source>
        <dbReference type="ARBA" id="ARBA00005236"/>
    </source>
</evidence>
<comment type="caution">
    <text evidence="10">The sequence shown here is derived from an EMBL/GenBank/DDBJ whole genome shotgun (WGS) entry which is preliminary data.</text>
</comment>
<accession>A0A3M0AHN6</accession>
<dbReference type="Pfam" id="PF02687">
    <property type="entry name" value="FtsX"/>
    <property type="match status" value="1"/>
</dbReference>
<evidence type="ECO:0000259" key="8">
    <source>
        <dbReference type="Pfam" id="PF02687"/>
    </source>
</evidence>
<dbReference type="RefSeq" id="WP_121877387.1">
    <property type="nucleotide sequence ID" value="NZ_REFJ01000005.1"/>
</dbReference>
<dbReference type="InterPro" id="IPR051447">
    <property type="entry name" value="Lipoprotein-release_system"/>
</dbReference>
<feature type="transmembrane region" description="Helical" evidence="7">
    <location>
        <begin position="26"/>
        <end position="45"/>
    </location>
</feature>
<dbReference type="Proteomes" id="UP000267187">
    <property type="component" value="Unassembled WGS sequence"/>
</dbReference>
<feature type="domain" description="ABC3 transporter permease C-terminal" evidence="8">
    <location>
        <begin position="275"/>
        <end position="402"/>
    </location>
</feature>
<feature type="domain" description="MacB-like periplasmic core" evidence="9">
    <location>
        <begin position="24"/>
        <end position="242"/>
    </location>
</feature>
<dbReference type="GO" id="GO:0044874">
    <property type="term" value="P:lipoprotein localization to outer membrane"/>
    <property type="evidence" value="ECO:0007669"/>
    <property type="project" value="TreeGrafter"/>
</dbReference>
<evidence type="ECO:0000256" key="1">
    <source>
        <dbReference type="ARBA" id="ARBA00004651"/>
    </source>
</evidence>
<keyword evidence="6 7" id="KW-0472">Membrane</keyword>
<keyword evidence="4 7" id="KW-0812">Transmembrane</keyword>
<dbReference type="InterPro" id="IPR003838">
    <property type="entry name" value="ABC3_permease_C"/>
</dbReference>
<dbReference type="AlphaFoldDB" id="A0A3M0AHN6"/>
<name>A0A3M0AHN6_9GAMM</name>
<dbReference type="GO" id="GO:0098797">
    <property type="term" value="C:plasma membrane protein complex"/>
    <property type="evidence" value="ECO:0007669"/>
    <property type="project" value="TreeGrafter"/>
</dbReference>
<protein>
    <submittedName>
        <fullName evidence="10">ABC-type lipoprotein release transport system permease subunit</fullName>
    </submittedName>
</protein>
<sequence length="410" mass="45167">MMTLMNTLVTKLAWRNLWRNHRRTTIMLLAISLGIWAMIILTAILRGMMEDMSERSINSLPGHLQINQSEYLLDPNIENGFSAQPQALLEFVAADVELTMIERLQVASVITSERDFRGVTLIGLDPVAEPLDRLGIELIDGRELGSESNGVLIGRRLAERLETTVGRRIVITTQGLESATRERGVRVEGIYQADLASAEESIVYSSLGFAQSLTQATDRVTEIALFVADEERLELVQEEVDKLIDENLTLRNWREIDPYLASMMATMNGFIVVWIAIVFIAMSFGLANTFIMAVFERTREVGLMMALGLKPANILAQVLIETLLLLLLGVMVGNALAMLTLFLFRDGLDLSAVATGLDSIGMAPVLTPSLSLQDAVMANLVVVILGLLTSVLPAWRASRLDPIKAINSIS</sequence>
<dbReference type="PANTHER" id="PTHR30489:SF0">
    <property type="entry name" value="LIPOPROTEIN-RELEASING SYSTEM TRANSMEMBRANE PROTEIN LOLE"/>
    <property type="match status" value="1"/>
</dbReference>
<feature type="transmembrane region" description="Helical" evidence="7">
    <location>
        <begin position="270"/>
        <end position="294"/>
    </location>
</feature>
<comment type="similarity">
    <text evidence="2">Belongs to the ABC-4 integral membrane protein family. LolC/E subfamily.</text>
</comment>
<evidence type="ECO:0000256" key="7">
    <source>
        <dbReference type="SAM" id="Phobius"/>
    </source>
</evidence>